<feature type="signal peptide" evidence="2">
    <location>
        <begin position="1"/>
        <end position="21"/>
    </location>
</feature>
<protein>
    <recommendedName>
        <fullName evidence="5">DUF4148 domain-containing protein</fullName>
    </recommendedName>
</protein>
<evidence type="ECO:0008006" key="5">
    <source>
        <dbReference type="Google" id="ProtNLM"/>
    </source>
</evidence>
<organism evidence="3 4">
    <name type="scientific">Pseudacidovorax intermedius</name>
    <dbReference type="NCBI Taxonomy" id="433924"/>
    <lineage>
        <taxon>Bacteria</taxon>
        <taxon>Pseudomonadati</taxon>
        <taxon>Pseudomonadota</taxon>
        <taxon>Betaproteobacteria</taxon>
        <taxon>Burkholderiales</taxon>
        <taxon>Comamonadaceae</taxon>
        <taxon>Pseudacidovorax</taxon>
    </lineage>
</organism>
<evidence type="ECO:0000256" key="1">
    <source>
        <dbReference type="SAM" id="MobiDB-lite"/>
    </source>
</evidence>
<keyword evidence="4" id="KW-1185">Reference proteome</keyword>
<dbReference type="AlphaFoldDB" id="A0A147GMT9"/>
<evidence type="ECO:0000256" key="2">
    <source>
        <dbReference type="SAM" id="SignalP"/>
    </source>
</evidence>
<evidence type="ECO:0000313" key="4">
    <source>
        <dbReference type="Proteomes" id="UP000072741"/>
    </source>
</evidence>
<feature type="chain" id="PRO_5007546608" description="DUF4148 domain-containing protein" evidence="2">
    <location>
        <begin position="22"/>
        <end position="94"/>
    </location>
</feature>
<comment type="caution">
    <text evidence="3">The sequence shown here is derived from an EMBL/GenBank/DDBJ whole genome shotgun (WGS) entry which is preliminary data.</text>
</comment>
<proteinExistence type="predicted"/>
<sequence length="94" mass="9601">MNRKLTALALAAFFAAGAAHAVDGEMSPNPPAPFQPMLSRTQVQAEARNAPTPTNGSTGVMQLRSGTDRATVRAGAVETARQGGCANCAEVGTM</sequence>
<dbReference type="EMBL" id="LDSL01000167">
    <property type="protein sequence ID" value="KTT14899.1"/>
    <property type="molecule type" value="Genomic_DNA"/>
</dbReference>
<reference evidence="3 4" key="1">
    <citation type="journal article" date="2016" name="Front. Microbiol.">
        <title>Genomic Resource of Rice Seed Associated Bacteria.</title>
        <authorList>
            <person name="Midha S."/>
            <person name="Bansal K."/>
            <person name="Sharma S."/>
            <person name="Kumar N."/>
            <person name="Patil P.P."/>
            <person name="Chaudhry V."/>
            <person name="Patil P.B."/>
        </authorList>
    </citation>
    <scope>NUCLEOTIDE SEQUENCE [LARGE SCALE GENOMIC DNA]</scope>
    <source>
        <strain evidence="3 4">NS331</strain>
    </source>
</reference>
<accession>A0A147GMT9</accession>
<name>A0A147GMT9_9BURK</name>
<gene>
    <name evidence="3" type="ORF">NS331_22185</name>
</gene>
<keyword evidence="2" id="KW-0732">Signal</keyword>
<feature type="compositionally biased region" description="Polar residues" evidence="1">
    <location>
        <begin position="51"/>
        <end position="60"/>
    </location>
</feature>
<dbReference type="Proteomes" id="UP000072741">
    <property type="component" value="Unassembled WGS sequence"/>
</dbReference>
<dbReference type="OrthoDB" id="8853440at2"/>
<evidence type="ECO:0000313" key="3">
    <source>
        <dbReference type="EMBL" id="KTT14899.1"/>
    </source>
</evidence>
<dbReference type="RefSeq" id="WP_058644101.1">
    <property type="nucleotide sequence ID" value="NZ_LDSL01000167.1"/>
</dbReference>
<feature type="region of interest" description="Disordered" evidence="1">
    <location>
        <begin position="41"/>
        <end position="69"/>
    </location>
</feature>